<evidence type="ECO:0000256" key="6">
    <source>
        <dbReference type="ARBA" id="ARBA00022781"/>
    </source>
</evidence>
<dbReference type="GO" id="GO:0045259">
    <property type="term" value="C:proton-transporting ATP synthase complex"/>
    <property type="evidence" value="ECO:0007669"/>
    <property type="project" value="UniProtKB-KW"/>
</dbReference>
<comment type="caution">
    <text evidence="14">The sequence shown here is derived from an EMBL/GenBank/DDBJ whole genome shotgun (WGS) entry which is preliminary data.</text>
</comment>
<dbReference type="GO" id="GO:0046933">
    <property type="term" value="F:proton-transporting ATP synthase activity, rotational mechanism"/>
    <property type="evidence" value="ECO:0007669"/>
    <property type="project" value="TreeGrafter"/>
</dbReference>
<sequence>MTIPFLEKVSLNCNTAPSENNTAITDSNQQSPSTPGSSHDIYIYEDHPGLNLDSERVVELQAEIGEKFREAVKSAGDERLFSKPEDYIAAIEQLHGESESIEFLQSLSDDLVKNGANGETYKEGIQMWIDLMMSSPLDQFSILPLIPMKIGDLYFSFTNPSLFMLLTLSLVLLFLYFVTKKGGGNSVPNAWQSLVELIYDFVPNLVNEQIGDPGPLFIVLALTGLELVLVGPVGGVPALGLGSSLVSHASKYSRKNDLVSCSYAIFSFGSCLVFVLLGNG</sequence>
<dbReference type="PANTHER" id="PTHR11410:SF0">
    <property type="entry name" value="ATP SYNTHASE SUBUNIT A"/>
    <property type="match status" value="1"/>
</dbReference>
<gene>
    <name evidence="14" type="ORF">Scaly_3113900</name>
</gene>
<dbReference type="PANTHER" id="PTHR11410">
    <property type="entry name" value="ATP SYNTHASE SUBUNIT A"/>
    <property type="match status" value="1"/>
</dbReference>
<evidence type="ECO:0000313" key="14">
    <source>
        <dbReference type="EMBL" id="KAL0294893.1"/>
    </source>
</evidence>
<name>A0AAW2JMN6_9LAMI</name>
<dbReference type="EMBL" id="JACGWM010001127">
    <property type="protein sequence ID" value="KAL0294893.1"/>
    <property type="molecule type" value="Genomic_DNA"/>
</dbReference>
<evidence type="ECO:0000256" key="1">
    <source>
        <dbReference type="ARBA" id="ARBA00004141"/>
    </source>
</evidence>
<evidence type="ECO:0000256" key="13">
    <source>
        <dbReference type="SAM" id="Phobius"/>
    </source>
</evidence>
<feature type="transmembrane region" description="Helical" evidence="13">
    <location>
        <begin position="258"/>
        <end position="277"/>
    </location>
</feature>
<reference evidence="14" key="2">
    <citation type="journal article" date="2024" name="Plant">
        <title>Genomic evolution and insights into agronomic trait innovations of Sesamum species.</title>
        <authorList>
            <person name="Miao H."/>
            <person name="Wang L."/>
            <person name="Qu L."/>
            <person name="Liu H."/>
            <person name="Sun Y."/>
            <person name="Le M."/>
            <person name="Wang Q."/>
            <person name="Wei S."/>
            <person name="Zheng Y."/>
            <person name="Lin W."/>
            <person name="Duan Y."/>
            <person name="Cao H."/>
            <person name="Xiong S."/>
            <person name="Wang X."/>
            <person name="Wei L."/>
            <person name="Li C."/>
            <person name="Ma Q."/>
            <person name="Ju M."/>
            <person name="Zhao R."/>
            <person name="Li G."/>
            <person name="Mu C."/>
            <person name="Tian Q."/>
            <person name="Mei H."/>
            <person name="Zhang T."/>
            <person name="Gao T."/>
            <person name="Zhang H."/>
        </authorList>
    </citation>
    <scope>NUCLEOTIDE SEQUENCE</scope>
    <source>
        <strain evidence="14">KEN8</strain>
    </source>
</reference>
<reference evidence="14" key="1">
    <citation type="submission" date="2020-06" db="EMBL/GenBank/DDBJ databases">
        <authorList>
            <person name="Li T."/>
            <person name="Hu X."/>
            <person name="Zhang T."/>
            <person name="Song X."/>
            <person name="Zhang H."/>
            <person name="Dai N."/>
            <person name="Sheng W."/>
            <person name="Hou X."/>
            <person name="Wei L."/>
        </authorList>
    </citation>
    <scope>NUCLEOTIDE SEQUENCE</scope>
    <source>
        <strain evidence="14">KEN8</strain>
        <tissue evidence="14">Leaf</tissue>
    </source>
</reference>
<evidence type="ECO:0000256" key="9">
    <source>
        <dbReference type="ARBA" id="ARBA00023136"/>
    </source>
</evidence>
<dbReference type="Pfam" id="PF00119">
    <property type="entry name" value="ATP-synt_A"/>
    <property type="match status" value="1"/>
</dbReference>
<evidence type="ECO:0000256" key="7">
    <source>
        <dbReference type="ARBA" id="ARBA00022989"/>
    </source>
</evidence>
<dbReference type="InterPro" id="IPR045083">
    <property type="entry name" value="ATP_synth_F0_asu_bact/mt"/>
</dbReference>
<evidence type="ECO:0000256" key="4">
    <source>
        <dbReference type="ARBA" id="ARBA00022547"/>
    </source>
</evidence>
<keyword evidence="5 13" id="KW-0812">Transmembrane</keyword>
<comment type="similarity">
    <text evidence="2">Belongs to the ATPase A chain family.</text>
</comment>
<evidence type="ECO:0000256" key="3">
    <source>
        <dbReference type="ARBA" id="ARBA00022448"/>
    </source>
</evidence>
<evidence type="ECO:0000256" key="2">
    <source>
        <dbReference type="ARBA" id="ARBA00006810"/>
    </source>
</evidence>
<keyword evidence="4" id="KW-0138">CF(0)</keyword>
<evidence type="ECO:0000256" key="11">
    <source>
        <dbReference type="ARBA" id="ARBA00032954"/>
    </source>
</evidence>
<keyword evidence="7 13" id="KW-1133">Transmembrane helix</keyword>
<keyword evidence="10" id="KW-0066">ATP synthesis</keyword>
<evidence type="ECO:0000256" key="12">
    <source>
        <dbReference type="SAM" id="MobiDB-lite"/>
    </source>
</evidence>
<keyword evidence="8" id="KW-0406">Ion transport</keyword>
<accession>A0AAW2JMN6</accession>
<protein>
    <recommendedName>
        <fullName evidence="11">F-ATPase protein 6</fullName>
    </recommendedName>
</protein>
<keyword evidence="9 13" id="KW-0472">Membrane</keyword>
<evidence type="ECO:0000256" key="5">
    <source>
        <dbReference type="ARBA" id="ARBA00022692"/>
    </source>
</evidence>
<feature type="transmembrane region" description="Helical" evidence="13">
    <location>
        <begin position="153"/>
        <end position="178"/>
    </location>
</feature>
<keyword evidence="6" id="KW-0375">Hydrogen ion transport</keyword>
<evidence type="ECO:0000256" key="10">
    <source>
        <dbReference type="ARBA" id="ARBA00023310"/>
    </source>
</evidence>
<feature type="region of interest" description="Disordered" evidence="12">
    <location>
        <begin position="17"/>
        <end position="39"/>
    </location>
</feature>
<dbReference type="InterPro" id="IPR000568">
    <property type="entry name" value="ATP_synth_F0_asu"/>
</dbReference>
<feature type="transmembrane region" description="Helical" evidence="13">
    <location>
        <begin position="216"/>
        <end position="246"/>
    </location>
</feature>
<dbReference type="AlphaFoldDB" id="A0AAW2JMN6"/>
<organism evidence="14">
    <name type="scientific">Sesamum calycinum</name>
    <dbReference type="NCBI Taxonomy" id="2727403"/>
    <lineage>
        <taxon>Eukaryota</taxon>
        <taxon>Viridiplantae</taxon>
        <taxon>Streptophyta</taxon>
        <taxon>Embryophyta</taxon>
        <taxon>Tracheophyta</taxon>
        <taxon>Spermatophyta</taxon>
        <taxon>Magnoliopsida</taxon>
        <taxon>eudicotyledons</taxon>
        <taxon>Gunneridae</taxon>
        <taxon>Pentapetalae</taxon>
        <taxon>asterids</taxon>
        <taxon>lamiids</taxon>
        <taxon>Lamiales</taxon>
        <taxon>Pedaliaceae</taxon>
        <taxon>Sesamum</taxon>
    </lineage>
</organism>
<proteinExistence type="inferred from homology"/>
<evidence type="ECO:0000256" key="8">
    <source>
        <dbReference type="ARBA" id="ARBA00023065"/>
    </source>
</evidence>
<comment type="subcellular location">
    <subcellularLocation>
        <location evidence="1">Membrane</location>
        <topology evidence="1">Multi-pass membrane protein</topology>
    </subcellularLocation>
</comment>
<feature type="compositionally biased region" description="Polar residues" evidence="12">
    <location>
        <begin position="17"/>
        <end position="37"/>
    </location>
</feature>
<keyword evidence="3" id="KW-0813">Transport</keyword>